<dbReference type="AlphaFoldDB" id="A0A382DE96"/>
<feature type="coiled-coil region" evidence="1">
    <location>
        <begin position="33"/>
        <end position="67"/>
    </location>
</feature>
<protein>
    <submittedName>
        <fullName evidence="2">Uncharacterized protein</fullName>
    </submittedName>
</protein>
<name>A0A382DE96_9ZZZZ</name>
<reference evidence="2" key="1">
    <citation type="submission" date="2018-05" db="EMBL/GenBank/DDBJ databases">
        <authorList>
            <person name="Lanie J.A."/>
            <person name="Ng W.-L."/>
            <person name="Kazmierczak K.M."/>
            <person name="Andrzejewski T.M."/>
            <person name="Davidsen T.M."/>
            <person name="Wayne K.J."/>
            <person name="Tettelin H."/>
            <person name="Glass J.I."/>
            <person name="Rusch D."/>
            <person name="Podicherti R."/>
            <person name="Tsui H.-C.T."/>
            <person name="Winkler M.E."/>
        </authorList>
    </citation>
    <scope>NUCLEOTIDE SEQUENCE</scope>
</reference>
<proteinExistence type="predicted"/>
<accession>A0A382DE96</accession>
<dbReference type="EMBL" id="UINC01038855">
    <property type="protein sequence ID" value="SVB36469.1"/>
    <property type="molecule type" value="Genomic_DNA"/>
</dbReference>
<sequence>MKHFINVEGHSDIVREESSQAIINTDTEQYRLMIKRRELMRNQKEEIQTLKNEVTEIKILLQNMVEKLHG</sequence>
<gene>
    <name evidence="2" type="ORF">METZ01_LOCUS189323</name>
</gene>
<evidence type="ECO:0000313" key="2">
    <source>
        <dbReference type="EMBL" id="SVB36469.1"/>
    </source>
</evidence>
<organism evidence="2">
    <name type="scientific">marine metagenome</name>
    <dbReference type="NCBI Taxonomy" id="408172"/>
    <lineage>
        <taxon>unclassified sequences</taxon>
        <taxon>metagenomes</taxon>
        <taxon>ecological metagenomes</taxon>
    </lineage>
</organism>
<evidence type="ECO:0000256" key="1">
    <source>
        <dbReference type="SAM" id="Coils"/>
    </source>
</evidence>
<keyword evidence="1" id="KW-0175">Coiled coil</keyword>